<keyword evidence="16" id="KW-1185">Reference proteome</keyword>
<evidence type="ECO:0000259" key="14">
    <source>
        <dbReference type="SMART" id="SM00852"/>
    </source>
</evidence>
<keyword evidence="10 13" id="KW-0460">Magnesium</keyword>
<dbReference type="Pfam" id="PF03453">
    <property type="entry name" value="MoeA_N"/>
    <property type="match status" value="1"/>
</dbReference>
<evidence type="ECO:0000256" key="1">
    <source>
        <dbReference type="ARBA" id="ARBA00001946"/>
    </source>
</evidence>
<evidence type="ECO:0000256" key="4">
    <source>
        <dbReference type="ARBA" id="ARBA00010763"/>
    </source>
</evidence>
<comment type="cofactor">
    <cofactor evidence="1 13">
        <name>Mg(2+)</name>
        <dbReference type="ChEBI" id="CHEBI:18420"/>
    </cofactor>
</comment>
<evidence type="ECO:0000256" key="8">
    <source>
        <dbReference type="ARBA" id="ARBA00022679"/>
    </source>
</evidence>
<evidence type="ECO:0000256" key="7">
    <source>
        <dbReference type="ARBA" id="ARBA00022505"/>
    </source>
</evidence>
<dbReference type="InterPro" id="IPR036425">
    <property type="entry name" value="MoaB/Mog-like_dom_sf"/>
</dbReference>
<dbReference type="UniPathway" id="UPA00344"/>
<keyword evidence="11 13" id="KW-0501">Molybdenum cofactor biosynthesis</keyword>
<dbReference type="GO" id="GO:0006777">
    <property type="term" value="P:Mo-molybdopterin cofactor biosynthetic process"/>
    <property type="evidence" value="ECO:0007669"/>
    <property type="project" value="UniProtKB-UniRule"/>
</dbReference>
<name>A0A7X0SL77_9BACL</name>
<evidence type="ECO:0000313" key="16">
    <source>
        <dbReference type="Proteomes" id="UP000564644"/>
    </source>
</evidence>
<feature type="domain" description="MoaB/Mog" evidence="14">
    <location>
        <begin position="198"/>
        <end position="336"/>
    </location>
</feature>
<keyword evidence="7 13" id="KW-0500">Molybdenum</keyword>
<dbReference type="FunFam" id="2.170.190.11:FF:000001">
    <property type="entry name" value="Molybdopterin molybdenumtransferase"/>
    <property type="match status" value="1"/>
</dbReference>
<comment type="catalytic activity">
    <reaction evidence="12">
        <text>adenylyl-molybdopterin + molybdate = Mo-molybdopterin + AMP + H(+)</text>
        <dbReference type="Rhea" id="RHEA:35047"/>
        <dbReference type="ChEBI" id="CHEBI:15378"/>
        <dbReference type="ChEBI" id="CHEBI:36264"/>
        <dbReference type="ChEBI" id="CHEBI:62727"/>
        <dbReference type="ChEBI" id="CHEBI:71302"/>
        <dbReference type="ChEBI" id="CHEBI:456215"/>
        <dbReference type="EC" id="2.10.1.1"/>
    </reaction>
</comment>
<dbReference type="InterPro" id="IPR005111">
    <property type="entry name" value="MoeA_C_domain_IV"/>
</dbReference>
<dbReference type="GO" id="GO:0046872">
    <property type="term" value="F:metal ion binding"/>
    <property type="evidence" value="ECO:0007669"/>
    <property type="project" value="UniProtKB-UniRule"/>
</dbReference>
<dbReference type="SUPFAM" id="SSF63867">
    <property type="entry name" value="MoeA C-terminal domain-like"/>
    <property type="match status" value="1"/>
</dbReference>
<protein>
    <recommendedName>
        <fullName evidence="6 13">Molybdopterin molybdenumtransferase</fullName>
        <ecNumber evidence="5 13">2.10.1.1</ecNumber>
    </recommendedName>
</protein>
<reference evidence="15 16" key="1">
    <citation type="submission" date="2020-08" db="EMBL/GenBank/DDBJ databases">
        <title>Cohnella phylogeny.</title>
        <authorList>
            <person name="Dunlap C."/>
        </authorList>
    </citation>
    <scope>NUCLEOTIDE SEQUENCE [LARGE SCALE GENOMIC DNA]</scope>
    <source>
        <strain evidence="15 16">CBP 2801</strain>
    </source>
</reference>
<evidence type="ECO:0000256" key="5">
    <source>
        <dbReference type="ARBA" id="ARBA00013269"/>
    </source>
</evidence>
<dbReference type="Pfam" id="PF00994">
    <property type="entry name" value="MoCF_biosynth"/>
    <property type="match status" value="1"/>
</dbReference>
<keyword evidence="8 13" id="KW-0808">Transferase</keyword>
<accession>A0A7X0SL77</accession>
<dbReference type="SUPFAM" id="SSF53218">
    <property type="entry name" value="Molybdenum cofactor biosynthesis proteins"/>
    <property type="match status" value="1"/>
</dbReference>
<dbReference type="EMBL" id="JACJVO010000017">
    <property type="protein sequence ID" value="MBB6732062.1"/>
    <property type="molecule type" value="Genomic_DNA"/>
</dbReference>
<dbReference type="NCBIfam" id="NF045515">
    <property type="entry name" value="Glp_gephyrin"/>
    <property type="match status" value="1"/>
</dbReference>
<dbReference type="Pfam" id="PF03454">
    <property type="entry name" value="MoeA_C"/>
    <property type="match status" value="1"/>
</dbReference>
<evidence type="ECO:0000313" key="15">
    <source>
        <dbReference type="EMBL" id="MBB6732062.1"/>
    </source>
</evidence>
<evidence type="ECO:0000256" key="12">
    <source>
        <dbReference type="ARBA" id="ARBA00047317"/>
    </source>
</evidence>
<dbReference type="SMART" id="SM00852">
    <property type="entry name" value="MoCF_biosynth"/>
    <property type="match status" value="1"/>
</dbReference>
<evidence type="ECO:0000256" key="3">
    <source>
        <dbReference type="ARBA" id="ARBA00005046"/>
    </source>
</evidence>
<sequence>MLGRKDVLHLKWNRQAIDVVEAQNRIQSHVRLQKSEDLALLRAFGRRLAEDMAAPHDMPHFVRSGMDGFAVRSEDLRGAGARRPALLEVVQTISCGTVPTLPIRSGQAARIMTGAPLPDGADTVVMFEMTEDRELGGRPFVAVKKEVERGKNVSLIGEEIKRSEPLFGIGTRINAGEVSLLAAFGHERVRVFAKPRVAVFTTGSELLDIGSPLQPGKIRNSNFYLLSSLVQEAGGEVVRSAVLSDRIEQAKRAIDQAIGEVDLIITSGGVSVGDYDVMADFFRDMPGTLLFNKVAMRPGSVTTVGVSQNKLLFGLSGNPGACFVGFELFVRPALLAMQGKKDPYPPKFRAHLHGDFTKGNVFTRFVRGRSFIREGRAFVEPVGREQSSVSVSIKDSDCLILIPPGRRGKQDGELVEALKLDVIR</sequence>
<dbReference type="Gene3D" id="3.40.980.10">
    <property type="entry name" value="MoaB/Mog-like domain"/>
    <property type="match status" value="1"/>
</dbReference>
<comment type="pathway">
    <text evidence="3 13">Cofactor biosynthesis; molybdopterin biosynthesis.</text>
</comment>
<comment type="caution">
    <text evidence="15">The sequence shown here is derived from an EMBL/GenBank/DDBJ whole genome shotgun (WGS) entry which is preliminary data.</text>
</comment>
<comment type="function">
    <text evidence="2 13">Catalyzes the insertion of molybdate into adenylated molybdopterin with the concomitant release of AMP.</text>
</comment>
<evidence type="ECO:0000256" key="13">
    <source>
        <dbReference type="RuleBase" id="RU365090"/>
    </source>
</evidence>
<dbReference type="InterPro" id="IPR001453">
    <property type="entry name" value="MoaB/Mog_dom"/>
</dbReference>
<comment type="similarity">
    <text evidence="4 13">Belongs to the MoeA family.</text>
</comment>
<evidence type="ECO:0000256" key="9">
    <source>
        <dbReference type="ARBA" id="ARBA00022723"/>
    </source>
</evidence>
<dbReference type="PANTHER" id="PTHR10192">
    <property type="entry name" value="MOLYBDOPTERIN BIOSYNTHESIS PROTEIN"/>
    <property type="match status" value="1"/>
</dbReference>
<dbReference type="CDD" id="cd00887">
    <property type="entry name" value="MoeA"/>
    <property type="match status" value="1"/>
</dbReference>
<dbReference type="PANTHER" id="PTHR10192:SF5">
    <property type="entry name" value="GEPHYRIN"/>
    <property type="match status" value="1"/>
</dbReference>
<dbReference type="Proteomes" id="UP000564644">
    <property type="component" value="Unassembled WGS sequence"/>
</dbReference>
<keyword evidence="9 13" id="KW-0479">Metal-binding</keyword>
<evidence type="ECO:0000256" key="6">
    <source>
        <dbReference type="ARBA" id="ARBA00021108"/>
    </source>
</evidence>
<dbReference type="NCBIfam" id="TIGR00177">
    <property type="entry name" value="molyb_syn"/>
    <property type="match status" value="1"/>
</dbReference>
<dbReference type="GO" id="GO:0005829">
    <property type="term" value="C:cytosol"/>
    <property type="evidence" value="ECO:0007669"/>
    <property type="project" value="TreeGrafter"/>
</dbReference>
<gene>
    <name evidence="15" type="ORF">H7C18_14165</name>
</gene>
<evidence type="ECO:0000256" key="11">
    <source>
        <dbReference type="ARBA" id="ARBA00023150"/>
    </source>
</evidence>
<dbReference type="InterPro" id="IPR038987">
    <property type="entry name" value="MoeA-like"/>
</dbReference>
<dbReference type="Gene3D" id="3.90.105.10">
    <property type="entry name" value="Molybdopterin biosynthesis moea protein, domain 2"/>
    <property type="match status" value="1"/>
</dbReference>
<dbReference type="InterPro" id="IPR036688">
    <property type="entry name" value="MoeA_C_domain_IV_sf"/>
</dbReference>
<dbReference type="FunFam" id="3.40.980.10:FF:000004">
    <property type="entry name" value="Molybdopterin molybdenumtransferase"/>
    <property type="match status" value="1"/>
</dbReference>
<dbReference type="InterPro" id="IPR005110">
    <property type="entry name" value="MoeA_linker/N"/>
</dbReference>
<evidence type="ECO:0000256" key="10">
    <source>
        <dbReference type="ARBA" id="ARBA00022842"/>
    </source>
</evidence>
<proteinExistence type="inferred from homology"/>
<organism evidence="15 16">
    <name type="scientific">Cohnella zeiphila</name>
    <dbReference type="NCBI Taxonomy" id="2761120"/>
    <lineage>
        <taxon>Bacteria</taxon>
        <taxon>Bacillati</taxon>
        <taxon>Bacillota</taxon>
        <taxon>Bacilli</taxon>
        <taxon>Bacillales</taxon>
        <taxon>Paenibacillaceae</taxon>
        <taxon>Cohnella</taxon>
    </lineage>
</organism>
<dbReference type="SUPFAM" id="SSF63882">
    <property type="entry name" value="MoeA N-terminal region -like"/>
    <property type="match status" value="1"/>
</dbReference>
<evidence type="ECO:0000256" key="2">
    <source>
        <dbReference type="ARBA" id="ARBA00002901"/>
    </source>
</evidence>
<dbReference type="InterPro" id="IPR036135">
    <property type="entry name" value="MoeA_linker/N_sf"/>
</dbReference>
<dbReference type="AlphaFoldDB" id="A0A7X0SL77"/>
<dbReference type="Gene3D" id="2.40.340.10">
    <property type="entry name" value="MoeA, C-terminal, domain IV"/>
    <property type="match status" value="1"/>
</dbReference>
<dbReference type="Gene3D" id="2.170.190.11">
    <property type="entry name" value="Molybdopterin biosynthesis moea protein, domain 3"/>
    <property type="match status" value="1"/>
</dbReference>
<dbReference type="GO" id="GO:0061599">
    <property type="term" value="F:molybdopterin molybdotransferase activity"/>
    <property type="evidence" value="ECO:0007669"/>
    <property type="project" value="UniProtKB-UniRule"/>
</dbReference>
<dbReference type="EC" id="2.10.1.1" evidence="5 13"/>